<dbReference type="RefSeq" id="WP_183266881.1">
    <property type="nucleotide sequence ID" value="NZ_JACHFJ010000010.1"/>
</dbReference>
<dbReference type="PANTHER" id="PTHR42923">
    <property type="entry name" value="PROTOPORPHYRINOGEN OXIDASE"/>
    <property type="match status" value="1"/>
</dbReference>
<evidence type="ECO:0000313" key="3">
    <source>
        <dbReference type="Proteomes" id="UP000553706"/>
    </source>
</evidence>
<feature type="domain" description="Amine oxidase" evidence="1">
    <location>
        <begin position="10"/>
        <end position="263"/>
    </location>
</feature>
<dbReference type="PANTHER" id="PTHR42923:SF47">
    <property type="entry name" value="BLR3003 PROTEIN"/>
    <property type="match status" value="1"/>
</dbReference>
<evidence type="ECO:0000313" key="2">
    <source>
        <dbReference type="EMBL" id="MBB5373862.1"/>
    </source>
</evidence>
<evidence type="ECO:0000259" key="1">
    <source>
        <dbReference type="Pfam" id="PF01593"/>
    </source>
</evidence>
<dbReference type="Pfam" id="PF01593">
    <property type="entry name" value="Amino_oxidase"/>
    <property type="match status" value="2"/>
</dbReference>
<dbReference type="AlphaFoldDB" id="A0A840VUJ5"/>
<dbReference type="GO" id="GO:0016491">
    <property type="term" value="F:oxidoreductase activity"/>
    <property type="evidence" value="ECO:0007669"/>
    <property type="project" value="InterPro"/>
</dbReference>
<reference evidence="2 3" key="1">
    <citation type="submission" date="2020-08" db="EMBL/GenBank/DDBJ databases">
        <title>Genomic Encyclopedia of Type Strains, Phase IV (KMG-IV): sequencing the most valuable type-strain genomes for metagenomic binning, comparative biology and taxonomic classification.</title>
        <authorList>
            <person name="Goeker M."/>
        </authorList>
    </citation>
    <scope>NUCLEOTIDE SEQUENCE [LARGE SCALE GENOMIC DNA]</scope>
    <source>
        <strain evidence="2 3">DSM 27026</strain>
    </source>
</reference>
<organism evidence="2 3">
    <name type="scientific">Acidocella aromatica</name>
    <dbReference type="NCBI Taxonomy" id="1303579"/>
    <lineage>
        <taxon>Bacteria</taxon>
        <taxon>Pseudomonadati</taxon>
        <taxon>Pseudomonadota</taxon>
        <taxon>Alphaproteobacteria</taxon>
        <taxon>Acetobacterales</taxon>
        <taxon>Acidocellaceae</taxon>
        <taxon>Acidocella</taxon>
    </lineage>
</organism>
<dbReference type="SUPFAM" id="SSF51905">
    <property type="entry name" value="FAD/NAD(P)-binding domain"/>
    <property type="match status" value="1"/>
</dbReference>
<dbReference type="EMBL" id="JACHFJ010000010">
    <property type="protein sequence ID" value="MBB5373862.1"/>
    <property type="molecule type" value="Genomic_DNA"/>
</dbReference>
<dbReference type="InterPro" id="IPR050464">
    <property type="entry name" value="Zeta_carotene_desat/Oxidored"/>
</dbReference>
<name>A0A840VUJ5_9PROT</name>
<protein>
    <submittedName>
        <fullName evidence="2">Squalene-associated FAD-dependent desaturase</fullName>
    </submittedName>
</protein>
<accession>A0A840VUJ5</accession>
<dbReference type="Proteomes" id="UP000553706">
    <property type="component" value="Unassembled WGS sequence"/>
</dbReference>
<gene>
    <name evidence="2" type="ORF">HNP71_002129</name>
</gene>
<proteinExistence type="predicted"/>
<dbReference type="Gene3D" id="3.90.660.50">
    <property type="match status" value="1"/>
</dbReference>
<dbReference type="InterPro" id="IPR002937">
    <property type="entry name" value="Amino_oxidase"/>
</dbReference>
<dbReference type="Gene3D" id="3.50.50.60">
    <property type="entry name" value="FAD/NAD(P)-binding domain"/>
    <property type="match status" value="1"/>
</dbReference>
<comment type="caution">
    <text evidence="2">The sequence shown here is derived from an EMBL/GenBank/DDBJ whole genome shotgun (WGS) entry which is preliminary data.</text>
</comment>
<dbReference type="NCBIfam" id="TIGR03467">
    <property type="entry name" value="HpnE"/>
    <property type="match status" value="1"/>
</dbReference>
<keyword evidence="3" id="KW-1185">Reference proteome</keyword>
<sequence length="394" mass="42970">MSVHVIGAGLAGLAAACQLTELGHHVVLFEAAPQAGGRARSYFDKQLGCRIDNGNHMLLSGNISALSYLHRIGARRSLIGPAEPIFPFRDTTTGEAWTLRLNQGGFPWWIFSPSRRVPGTRLYQYLSLLKLRRATKADNVASLLGNSGQLYHRLLKPLAISALNTMPEHAAAQPLGSVLAETIERGGYATLPRWAKLGLSETFIDPALEWLRERGADIRFGERVTQLQPGQATVVAVPPWVARELIPGLTVPTEFESICNLHFRAQMDPGEAGFWGLTGGLSEWVFARRDVISVTISAANRYMNMDQETIAARVWDELARTFELDRAVPPNRVLWEKRATILASAEQLALRPGTRTANPSVVLAGDWTDTGLPATIEGAIRSGNAAAMALVNPL</sequence>
<dbReference type="PRINTS" id="PR00419">
    <property type="entry name" value="ADXRDTASE"/>
</dbReference>
<dbReference type="InterPro" id="IPR036188">
    <property type="entry name" value="FAD/NAD-bd_sf"/>
</dbReference>
<dbReference type="InterPro" id="IPR017830">
    <property type="entry name" value="SQase_HpnE"/>
</dbReference>
<feature type="domain" description="Amine oxidase" evidence="1">
    <location>
        <begin position="291"/>
        <end position="390"/>
    </location>
</feature>